<dbReference type="InterPro" id="IPR042242">
    <property type="entry name" value="RecO_C"/>
</dbReference>
<dbReference type="Pfam" id="PF11967">
    <property type="entry name" value="RecO_N"/>
    <property type="match status" value="1"/>
</dbReference>
<protein>
    <recommendedName>
        <fullName evidence="3 8">DNA repair protein RecO</fullName>
    </recommendedName>
    <alternativeName>
        <fullName evidence="7 8">Recombination protein O</fullName>
    </alternativeName>
</protein>
<evidence type="ECO:0000313" key="11">
    <source>
        <dbReference type="Proteomes" id="UP000746535"/>
    </source>
</evidence>
<evidence type="ECO:0000256" key="2">
    <source>
        <dbReference type="ARBA" id="ARBA00007452"/>
    </source>
</evidence>
<comment type="caution">
    <text evidence="10">The sequence shown here is derived from an EMBL/GenBank/DDBJ whole genome shotgun (WGS) entry which is preliminary data.</text>
</comment>
<dbReference type="InterPro" id="IPR022572">
    <property type="entry name" value="DNA_rep/recomb_RecO_N"/>
</dbReference>
<sequence>MSSTEAQPAFVLHTRPYRETSALVDFFTPGGRVRGVLRSARGKTGSLARPFVPLMVEFRGKSELRSVGRFESAGNSPWLVGEALFSGLYLNELLVRLLPFETANPALYEQYALTLEALAQGHPLEPLLRAFEWRLLVELGYAFALDQDNSGHPVEAQGLYRLSTEEGLERVASFAPGLFKGADLLAMADADWAAEGALLAAKRLMRQALAAHLGGKPLMSRELFRKV</sequence>
<dbReference type="NCBIfam" id="TIGR00613">
    <property type="entry name" value="reco"/>
    <property type="match status" value="1"/>
</dbReference>
<dbReference type="PANTHER" id="PTHR33991:SF1">
    <property type="entry name" value="DNA REPAIR PROTEIN RECO"/>
    <property type="match status" value="1"/>
</dbReference>
<dbReference type="EMBL" id="JAAVJI010000007">
    <property type="protein sequence ID" value="NJP01765.1"/>
    <property type="molecule type" value="Genomic_DNA"/>
</dbReference>
<dbReference type="InterPro" id="IPR003717">
    <property type="entry name" value="RecO"/>
</dbReference>
<dbReference type="InterPro" id="IPR037278">
    <property type="entry name" value="ARFGAP/RecO"/>
</dbReference>
<evidence type="ECO:0000256" key="1">
    <source>
        <dbReference type="ARBA" id="ARBA00003065"/>
    </source>
</evidence>
<comment type="function">
    <text evidence="1 8">Involved in DNA repair and RecF pathway recombination.</text>
</comment>
<gene>
    <name evidence="8 10" type="primary">recO</name>
    <name evidence="10" type="ORF">HBH25_13000</name>
</gene>
<dbReference type="SUPFAM" id="SSF50249">
    <property type="entry name" value="Nucleic acid-binding proteins"/>
    <property type="match status" value="1"/>
</dbReference>
<feature type="domain" description="DNA replication/recombination mediator RecO N-terminal" evidence="9">
    <location>
        <begin position="5"/>
        <end position="71"/>
    </location>
</feature>
<evidence type="ECO:0000256" key="7">
    <source>
        <dbReference type="ARBA" id="ARBA00033409"/>
    </source>
</evidence>
<organism evidence="10 11">
    <name type="scientific">Pseudomonas quercus</name>
    <dbReference type="NCBI Taxonomy" id="2722792"/>
    <lineage>
        <taxon>Bacteria</taxon>
        <taxon>Pseudomonadati</taxon>
        <taxon>Pseudomonadota</taxon>
        <taxon>Gammaproteobacteria</taxon>
        <taxon>Pseudomonadales</taxon>
        <taxon>Pseudomonadaceae</taxon>
        <taxon>Pseudomonas</taxon>
    </lineage>
</organism>
<dbReference type="InterPro" id="IPR012340">
    <property type="entry name" value="NA-bd_OB-fold"/>
</dbReference>
<keyword evidence="6 8" id="KW-0234">DNA repair</keyword>
<proteinExistence type="inferred from homology"/>
<dbReference type="PANTHER" id="PTHR33991">
    <property type="entry name" value="DNA REPAIR PROTEIN RECO"/>
    <property type="match status" value="1"/>
</dbReference>
<name>A0ABX0YFR9_9PSED</name>
<evidence type="ECO:0000256" key="3">
    <source>
        <dbReference type="ARBA" id="ARBA00021310"/>
    </source>
</evidence>
<evidence type="ECO:0000256" key="5">
    <source>
        <dbReference type="ARBA" id="ARBA00023172"/>
    </source>
</evidence>
<keyword evidence="5 8" id="KW-0233">DNA recombination</keyword>
<evidence type="ECO:0000256" key="4">
    <source>
        <dbReference type="ARBA" id="ARBA00022763"/>
    </source>
</evidence>
<dbReference type="HAMAP" id="MF_00201">
    <property type="entry name" value="RecO"/>
    <property type="match status" value="1"/>
</dbReference>
<evidence type="ECO:0000256" key="8">
    <source>
        <dbReference type="HAMAP-Rule" id="MF_00201"/>
    </source>
</evidence>
<evidence type="ECO:0000256" key="6">
    <source>
        <dbReference type="ARBA" id="ARBA00023204"/>
    </source>
</evidence>
<dbReference type="RefSeq" id="WP_168084342.1">
    <property type="nucleotide sequence ID" value="NZ_JAAVJI010000007.1"/>
</dbReference>
<evidence type="ECO:0000259" key="9">
    <source>
        <dbReference type="Pfam" id="PF11967"/>
    </source>
</evidence>
<keyword evidence="4 8" id="KW-0227">DNA damage</keyword>
<comment type="similarity">
    <text evidence="2 8">Belongs to the RecO family.</text>
</comment>
<reference evidence="10 11" key="1">
    <citation type="submission" date="2020-03" db="EMBL/GenBank/DDBJ databases">
        <authorList>
            <person name="Wang L."/>
            <person name="He N."/>
            <person name="Li Y."/>
            <person name="Fang Y."/>
            <person name="Zhang F."/>
        </authorList>
    </citation>
    <scope>NUCLEOTIDE SEQUENCE [LARGE SCALE GENOMIC DNA]</scope>
    <source>
        <strain evidence="11">hsmgli-8</strain>
    </source>
</reference>
<dbReference type="Proteomes" id="UP000746535">
    <property type="component" value="Unassembled WGS sequence"/>
</dbReference>
<evidence type="ECO:0000313" key="10">
    <source>
        <dbReference type="EMBL" id="NJP01765.1"/>
    </source>
</evidence>
<dbReference type="Gene3D" id="2.40.50.140">
    <property type="entry name" value="Nucleic acid-binding proteins"/>
    <property type="match status" value="1"/>
</dbReference>
<accession>A0ABX0YFR9</accession>
<keyword evidence="11" id="KW-1185">Reference proteome</keyword>
<dbReference type="SUPFAM" id="SSF57863">
    <property type="entry name" value="ArfGap/RecO-like zinc finger"/>
    <property type="match status" value="1"/>
</dbReference>
<dbReference type="Pfam" id="PF02565">
    <property type="entry name" value="RecO_C"/>
    <property type="match status" value="1"/>
</dbReference>
<dbReference type="Gene3D" id="1.20.1440.120">
    <property type="entry name" value="Recombination protein O, C-terminal domain"/>
    <property type="match status" value="1"/>
</dbReference>